<gene>
    <name evidence="1" type="ORF">MICAE_2230001</name>
</gene>
<proteinExistence type="predicted"/>
<reference evidence="1 2" key="1">
    <citation type="submission" date="2012-04" db="EMBL/GenBank/DDBJ databases">
        <authorList>
            <person name="Genoscope - CEA"/>
        </authorList>
    </citation>
    <scope>NUCLEOTIDE SEQUENCE [LARGE SCALE GENOMIC DNA]</scope>
    <source>
        <strain evidence="1 2">9806</strain>
    </source>
</reference>
<protein>
    <submittedName>
        <fullName evidence="1">Uncharacterized protein</fullName>
    </submittedName>
</protein>
<dbReference type="EMBL" id="CAIL01000139">
    <property type="protein sequence ID" value="CCI13936.1"/>
    <property type="molecule type" value="Genomic_DNA"/>
</dbReference>
<comment type="caution">
    <text evidence="1">The sequence shown here is derived from an EMBL/GenBank/DDBJ whole genome shotgun (WGS) entry which is preliminary data.</text>
</comment>
<dbReference type="Proteomes" id="UP000003273">
    <property type="component" value="Unassembled WGS sequence"/>
</dbReference>
<name>I4GVW2_MICAE</name>
<evidence type="ECO:0000313" key="2">
    <source>
        <dbReference type="Proteomes" id="UP000003273"/>
    </source>
</evidence>
<organism evidence="1 2">
    <name type="scientific">Microcystis aeruginosa PCC 9806</name>
    <dbReference type="NCBI Taxonomy" id="1160282"/>
    <lineage>
        <taxon>Bacteria</taxon>
        <taxon>Bacillati</taxon>
        <taxon>Cyanobacteriota</taxon>
        <taxon>Cyanophyceae</taxon>
        <taxon>Oscillatoriophycideae</taxon>
        <taxon>Chroococcales</taxon>
        <taxon>Microcystaceae</taxon>
        <taxon>Microcystis</taxon>
    </lineage>
</organism>
<sequence>MKELIKNRVSFHAFILQGDRTFYVSHFYFLTFGRSEQVLGQPISKENMVLRYLVWFDRGA</sequence>
<evidence type="ECO:0000313" key="1">
    <source>
        <dbReference type="EMBL" id="CCI13936.1"/>
    </source>
</evidence>
<dbReference type="HOGENOM" id="CLU_2936399_0_0_3"/>
<accession>I4GVW2</accession>
<dbReference type="AlphaFoldDB" id="I4GVW2"/>